<accession>A0A1M5WMN6</accession>
<proteinExistence type="predicted"/>
<name>A0A1M5WMN6_9FIRM</name>
<dbReference type="OrthoDB" id="5420347at2"/>
<evidence type="ECO:0000313" key="1">
    <source>
        <dbReference type="EMBL" id="SHH88739.1"/>
    </source>
</evidence>
<keyword evidence="2" id="KW-1185">Reference proteome</keyword>
<sequence>MIHFSAEHNDIVEDFINHGISIDRPGFYDDPEFIKIERRNNKFLCNYARYVQTKQYSEEYLKNAYKIIPYICKLLYNEFLTDSKPGECINISMILSKILEKEGFWNYIVKGALTINFPIEANITPKFFWPVDIYPVDAGHAWVVAPPFNVIDLTVKIQQYYENEEEFLPDYVIEDKINIGEITYQDIYSPECRRWLRNRGVRNSEMLKRCNPDVIEFSNVFKPNIIKYKGTELKYIPVACSASDAPLEKMKNLCINGMYPIDIYRKVILPNLNKIKTV</sequence>
<dbReference type="Proteomes" id="UP000183967">
    <property type="component" value="Unassembled WGS sequence"/>
</dbReference>
<organism evidence="1 2">
    <name type="scientific">Caloranaerobacter azorensis DSM 13643</name>
    <dbReference type="NCBI Taxonomy" id="1121264"/>
    <lineage>
        <taxon>Bacteria</taxon>
        <taxon>Bacillati</taxon>
        <taxon>Bacillota</taxon>
        <taxon>Tissierellia</taxon>
        <taxon>Tissierellales</taxon>
        <taxon>Thermohalobacteraceae</taxon>
        <taxon>Caloranaerobacter</taxon>
    </lineage>
</organism>
<reference evidence="2" key="1">
    <citation type="submission" date="2016-11" db="EMBL/GenBank/DDBJ databases">
        <authorList>
            <person name="Varghese N."/>
            <person name="Submissions S."/>
        </authorList>
    </citation>
    <scope>NUCLEOTIDE SEQUENCE [LARGE SCALE GENOMIC DNA]</scope>
    <source>
        <strain evidence="2">DSM 13643</strain>
    </source>
</reference>
<dbReference type="EMBL" id="FQXO01000123">
    <property type="protein sequence ID" value="SHH88739.1"/>
    <property type="molecule type" value="Genomic_DNA"/>
</dbReference>
<protein>
    <submittedName>
        <fullName evidence="1">Uncharacterized protein</fullName>
    </submittedName>
</protein>
<evidence type="ECO:0000313" key="2">
    <source>
        <dbReference type="Proteomes" id="UP000183967"/>
    </source>
</evidence>
<dbReference type="AlphaFoldDB" id="A0A1M5WMN6"/>
<dbReference type="RefSeq" id="WP_073198090.1">
    <property type="nucleotide sequence ID" value="NZ_FQXO01000123.1"/>
</dbReference>
<gene>
    <name evidence="1" type="ORF">SAMN02745135_02555</name>
</gene>